<proteinExistence type="predicted"/>
<keyword evidence="3" id="KW-1185">Reference proteome</keyword>
<dbReference type="GO" id="GO:0003824">
    <property type="term" value="F:catalytic activity"/>
    <property type="evidence" value="ECO:0007669"/>
    <property type="project" value="InterPro"/>
</dbReference>
<reference evidence="2 3" key="1">
    <citation type="submission" date="2018-01" db="EMBL/GenBank/DDBJ databases">
        <title>Whole genome sequencing of Histamine producing bacteria.</title>
        <authorList>
            <person name="Butler K."/>
        </authorList>
    </citation>
    <scope>NUCLEOTIDE SEQUENCE [LARGE SCALE GENOMIC DNA]</scope>
    <source>
        <strain evidence="2 3">DSM 100436</strain>
    </source>
</reference>
<accession>A0A2T3NP30</accession>
<evidence type="ECO:0000259" key="1">
    <source>
        <dbReference type="Pfam" id="PF03372"/>
    </source>
</evidence>
<dbReference type="Proteomes" id="UP000241771">
    <property type="component" value="Unassembled WGS sequence"/>
</dbReference>
<dbReference type="Pfam" id="PF13385">
    <property type="entry name" value="Laminin_G_3"/>
    <property type="match status" value="1"/>
</dbReference>
<dbReference type="InterPro" id="IPR036691">
    <property type="entry name" value="Endo/exonu/phosph_ase_sf"/>
</dbReference>
<dbReference type="InterPro" id="IPR005135">
    <property type="entry name" value="Endo/exonuclease/phosphatase"/>
</dbReference>
<dbReference type="EMBL" id="PYMA01000013">
    <property type="protein sequence ID" value="PSW18019.1"/>
    <property type="molecule type" value="Genomic_DNA"/>
</dbReference>
<dbReference type="Gene3D" id="3.60.10.10">
    <property type="entry name" value="Endonuclease/exonuclease/phosphatase"/>
    <property type="match status" value="1"/>
</dbReference>
<dbReference type="PANTHER" id="PTHR41349:SF1">
    <property type="entry name" value="PROTEIN CBG08683"/>
    <property type="match status" value="1"/>
</dbReference>
<dbReference type="Gene3D" id="2.60.40.10">
    <property type="entry name" value="Immunoglobulins"/>
    <property type="match status" value="1"/>
</dbReference>
<dbReference type="SUPFAM" id="SSF56219">
    <property type="entry name" value="DNase I-like"/>
    <property type="match status" value="1"/>
</dbReference>
<evidence type="ECO:0000313" key="3">
    <source>
        <dbReference type="Proteomes" id="UP000241771"/>
    </source>
</evidence>
<dbReference type="PROSITE" id="PS51257">
    <property type="entry name" value="PROKAR_LIPOPROTEIN"/>
    <property type="match status" value="1"/>
</dbReference>
<comment type="caution">
    <text evidence="2">The sequence shown here is derived from an EMBL/GenBank/DDBJ whole genome shotgun (WGS) entry which is preliminary data.</text>
</comment>
<dbReference type="Gene3D" id="2.60.120.200">
    <property type="match status" value="1"/>
</dbReference>
<protein>
    <recommendedName>
        <fullName evidence="1">Endonuclease/exonuclease/phosphatase domain-containing protein</fullName>
    </recommendedName>
</protein>
<dbReference type="InterPro" id="IPR013320">
    <property type="entry name" value="ConA-like_dom_sf"/>
</dbReference>
<sequence>MIKWKYSALVALIAWAITGCDDETVSVSGEQHGQNIPNHIKPDSNVTLAVAWDVDTEPYGVKIAPDNVGQIKTATLVEHDYDTLVGRTMSFNGSEALYFDYDSMLSIEDIQLSEQRAVSFWFKLDKEQESGQILSIMDGSKNTRRGREPFLMYDPDSGTLELWRKYHGSTEPNDAPPVNLIDDVPVERGKWHHIVVTSSLEYSQIFLNGELAGTGEPILVNSPALHFGRSYPGEVNPYPDVQSAKMAMDNIRVYQNEMSGRYVKALFSRESGEEAVGVPAINPTPSIGVKNIRFKNFELSWQLPPEFMSDEGRTFKVFVSDSEDFKNVISEHSTTDSFFKPELLEPGKTYYWRVDVVTNGEIAIGDVWRFTTEAEIDETQTPDQIRVMAYNIWWAGAAPGGARSQEYVYEQMVENGVDIVLMQESYGYQQALADKLGFHLWPKTDAEGQNITVLSRFPILDELINDGRFVGVRLDIGEGREIDVYSTWLHYGDDTVNSAADPEITNEELTEIDFAADYSVLEAALPEFEASAQSTRPIIVGGDHNTISHLDYTDASNRYGRGQLSLPKSELFQNEGYIDSYREVYPDETKDLCFTWSPFHTSNPGQGRIDFIHYKGDQITAVEAKCLLNDGHQEFHPSDHGAVITTFSVNKANW</sequence>
<dbReference type="PANTHER" id="PTHR41349">
    <property type="match status" value="1"/>
</dbReference>
<dbReference type="Pfam" id="PF03372">
    <property type="entry name" value="Exo_endo_phos"/>
    <property type="match status" value="1"/>
</dbReference>
<evidence type="ECO:0000313" key="2">
    <source>
        <dbReference type="EMBL" id="PSW18019.1"/>
    </source>
</evidence>
<dbReference type="RefSeq" id="WP_107272306.1">
    <property type="nucleotide sequence ID" value="NZ_PYMA01000013.1"/>
</dbReference>
<gene>
    <name evidence="2" type="ORF">C9I98_18155</name>
</gene>
<organism evidence="2 3">
    <name type="scientific">Photobacterium sanctipauli</name>
    <dbReference type="NCBI Taxonomy" id="1342794"/>
    <lineage>
        <taxon>Bacteria</taxon>
        <taxon>Pseudomonadati</taxon>
        <taxon>Pseudomonadota</taxon>
        <taxon>Gammaproteobacteria</taxon>
        <taxon>Vibrionales</taxon>
        <taxon>Vibrionaceae</taxon>
        <taxon>Photobacterium</taxon>
    </lineage>
</organism>
<feature type="domain" description="Endonuclease/exonuclease/phosphatase" evidence="1">
    <location>
        <begin position="388"/>
        <end position="640"/>
    </location>
</feature>
<dbReference type="InterPro" id="IPR013783">
    <property type="entry name" value="Ig-like_fold"/>
</dbReference>
<dbReference type="SUPFAM" id="SSF49899">
    <property type="entry name" value="Concanavalin A-like lectins/glucanases"/>
    <property type="match status" value="1"/>
</dbReference>
<name>A0A2T3NP30_9GAMM</name>
<dbReference type="AlphaFoldDB" id="A0A2T3NP30"/>